<dbReference type="PATRIC" id="fig|883113.3.peg.1500"/>
<dbReference type="InterPro" id="IPR037294">
    <property type="entry name" value="ABC_BtuC-like"/>
</dbReference>
<dbReference type="GO" id="GO:0010043">
    <property type="term" value="P:response to zinc ion"/>
    <property type="evidence" value="ECO:0007669"/>
    <property type="project" value="TreeGrafter"/>
</dbReference>
<evidence type="ECO:0000256" key="2">
    <source>
        <dbReference type="ARBA" id="ARBA00008034"/>
    </source>
</evidence>
<comment type="subcellular location">
    <subcellularLocation>
        <location evidence="1 8">Cell membrane</location>
        <topology evidence="1 8">Multi-pass membrane protein</topology>
    </subcellularLocation>
</comment>
<evidence type="ECO:0000256" key="9">
    <source>
        <dbReference type="SAM" id="Phobius"/>
    </source>
</evidence>
<evidence type="ECO:0000256" key="6">
    <source>
        <dbReference type="ARBA" id="ARBA00022989"/>
    </source>
</evidence>
<feature type="transmembrane region" description="Helical" evidence="9">
    <location>
        <begin position="203"/>
        <end position="224"/>
    </location>
</feature>
<dbReference type="HOGENOM" id="CLU_028808_4_1_9"/>
<dbReference type="STRING" id="883113.HMPREF9708_01499"/>
<protein>
    <submittedName>
        <fullName evidence="10">Uncharacterized protein</fullName>
    </submittedName>
</protein>
<name>H3NKW0_9LACT</name>
<evidence type="ECO:0000256" key="3">
    <source>
        <dbReference type="ARBA" id="ARBA00022448"/>
    </source>
</evidence>
<accession>H3NKW0</accession>
<feature type="transmembrane region" description="Helical" evidence="9">
    <location>
        <begin position="143"/>
        <end position="162"/>
    </location>
</feature>
<keyword evidence="3 8" id="KW-0813">Transport</keyword>
<feature type="transmembrane region" description="Helical" evidence="9">
    <location>
        <begin position="6"/>
        <end position="28"/>
    </location>
</feature>
<evidence type="ECO:0000256" key="7">
    <source>
        <dbReference type="ARBA" id="ARBA00023136"/>
    </source>
</evidence>
<dbReference type="Pfam" id="PF00950">
    <property type="entry name" value="ABC-3"/>
    <property type="match status" value="1"/>
</dbReference>
<evidence type="ECO:0000256" key="1">
    <source>
        <dbReference type="ARBA" id="ARBA00004651"/>
    </source>
</evidence>
<feature type="transmembrane region" description="Helical" evidence="9">
    <location>
        <begin position="35"/>
        <end position="53"/>
    </location>
</feature>
<evidence type="ECO:0000313" key="11">
    <source>
        <dbReference type="Proteomes" id="UP000006190"/>
    </source>
</evidence>
<feature type="transmembrane region" description="Helical" evidence="9">
    <location>
        <begin position="91"/>
        <end position="110"/>
    </location>
</feature>
<comment type="similarity">
    <text evidence="2 8">Belongs to the ABC-3 integral membrane protein family.</text>
</comment>
<dbReference type="GO" id="GO:0043190">
    <property type="term" value="C:ATP-binding cassette (ABC) transporter complex"/>
    <property type="evidence" value="ECO:0007669"/>
    <property type="project" value="InterPro"/>
</dbReference>
<dbReference type="GO" id="GO:0055085">
    <property type="term" value="P:transmembrane transport"/>
    <property type="evidence" value="ECO:0007669"/>
    <property type="project" value="InterPro"/>
</dbReference>
<comment type="caution">
    <text evidence="10">The sequence shown here is derived from an EMBL/GenBank/DDBJ whole genome shotgun (WGS) entry which is preliminary data.</text>
</comment>
<dbReference type="PANTHER" id="PTHR30477">
    <property type="entry name" value="ABC-TRANSPORTER METAL-BINDING PROTEIN"/>
    <property type="match status" value="1"/>
</dbReference>
<feature type="transmembrane region" description="Helical" evidence="9">
    <location>
        <begin position="174"/>
        <end position="197"/>
    </location>
</feature>
<dbReference type="SUPFAM" id="SSF81345">
    <property type="entry name" value="ABC transporter involved in vitamin B12 uptake, BtuC"/>
    <property type="match status" value="1"/>
</dbReference>
<dbReference type="Gene3D" id="1.10.3470.10">
    <property type="entry name" value="ABC transporter involved in vitamin B12 uptake, BtuC"/>
    <property type="match status" value="1"/>
</dbReference>
<organism evidence="10 11">
    <name type="scientific">Facklamia languida CCUG 37842</name>
    <dbReference type="NCBI Taxonomy" id="883113"/>
    <lineage>
        <taxon>Bacteria</taxon>
        <taxon>Bacillati</taxon>
        <taxon>Bacillota</taxon>
        <taxon>Bacilli</taxon>
        <taxon>Lactobacillales</taxon>
        <taxon>Aerococcaceae</taxon>
        <taxon>Facklamia</taxon>
    </lineage>
</organism>
<feature type="transmembrane region" description="Helical" evidence="9">
    <location>
        <begin position="254"/>
        <end position="274"/>
    </location>
</feature>
<evidence type="ECO:0000256" key="4">
    <source>
        <dbReference type="ARBA" id="ARBA00022475"/>
    </source>
</evidence>
<dbReference type="RefSeq" id="WP_006309732.1">
    <property type="nucleotide sequence ID" value="NZ_JH601133.1"/>
</dbReference>
<dbReference type="InterPro" id="IPR001626">
    <property type="entry name" value="ABC_TroCD"/>
</dbReference>
<dbReference type="PANTHER" id="PTHR30477:SF8">
    <property type="entry name" value="METAL TRANSPORT SYSTEM MEMBRANE PROTEIN CT_070-RELATED"/>
    <property type="match status" value="1"/>
</dbReference>
<dbReference type="Proteomes" id="UP000006190">
    <property type="component" value="Unassembled WGS sequence"/>
</dbReference>
<keyword evidence="11" id="KW-1185">Reference proteome</keyword>
<keyword evidence="5 8" id="KW-0812">Transmembrane</keyword>
<evidence type="ECO:0000256" key="5">
    <source>
        <dbReference type="ARBA" id="ARBA00022692"/>
    </source>
</evidence>
<reference evidence="10 11" key="1">
    <citation type="submission" date="2012-01" db="EMBL/GenBank/DDBJ databases">
        <title>The Genome Sequence of Facklamia languida CCUG 37842.</title>
        <authorList>
            <consortium name="The Broad Institute Genome Sequencing Platform"/>
            <person name="Earl A."/>
            <person name="Ward D."/>
            <person name="Feldgarden M."/>
            <person name="Gevers D."/>
            <person name="Huys G."/>
            <person name="Young S.K."/>
            <person name="Zeng Q."/>
            <person name="Gargeya S."/>
            <person name="Fitzgerald M."/>
            <person name="Haas B."/>
            <person name="Abouelleil A."/>
            <person name="Alvarado L."/>
            <person name="Arachchi H.M."/>
            <person name="Berlin A."/>
            <person name="Chapman S.B."/>
            <person name="Gearin G."/>
            <person name="Goldberg J."/>
            <person name="Griggs A."/>
            <person name="Gujja S."/>
            <person name="Hansen M."/>
            <person name="Heiman D."/>
            <person name="Howarth C."/>
            <person name="Larimer J."/>
            <person name="Lui A."/>
            <person name="MacDonald P.J.P."/>
            <person name="McCowen C."/>
            <person name="Montmayeur A."/>
            <person name="Murphy C."/>
            <person name="Neiman D."/>
            <person name="Pearson M."/>
            <person name="Priest M."/>
            <person name="Roberts A."/>
            <person name="Saif S."/>
            <person name="Shea T."/>
            <person name="Sisk P."/>
            <person name="Stolte C."/>
            <person name="Sykes S."/>
            <person name="Wortman J."/>
            <person name="Nusbaum C."/>
            <person name="Birren B."/>
        </authorList>
    </citation>
    <scope>NUCLEOTIDE SEQUENCE [LARGE SCALE GENOMIC DNA]</scope>
    <source>
        <strain evidence="10 11">CCUG 37842</strain>
    </source>
</reference>
<evidence type="ECO:0000256" key="8">
    <source>
        <dbReference type="RuleBase" id="RU003943"/>
    </source>
</evidence>
<keyword evidence="6 9" id="KW-1133">Transmembrane helix</keyword>
<proteinExistence type="inferred from homology"/>
<evidence type="ECO:0000313" key="10">
    <source>
        <dbReference type="EMBL" id="EHR36238.1"/>
    </source>
</evidence>
<keyword evidence="4" id="KW-1003">Cell membrane</keyword>
<dbReference type="OrthoDB" id="9788905at2"/>
<keyword evidence="7 9" id="KW-0472">Membrane</keyword>
<dbReference type="eggNOG" id="COG1108">
    <property type="taxonomic scope" value="Bacteria"/>
</dbReference>
<dbReference type="AlphaFoldDB" id="H3NKW0"/>
<feature type="transmembrane region" description="Helical" evidence="9">
    <location>
        <begin position="231"/>
        <end position="248"/>
    </location>
</feature>
<dbReference type="EMBL" id="AGEG01000016">
    <property type="protein sequence ID" value="EHR36238.1"/>
    <property type="molecule type" value="Genomic_DNA"/>
</dbReference>
<feature type="transmembrane region" description="Helical" evidence="9">
    <location>
        <begin position="59"/>
        <end position="79"/>
    </location>
</feature>
<sequence>MGSMMVESLIILILTGLACSGIGCFLILRGDAMLADALSHSILLGVVLAYLWVGQLDGFWLKTGASIMGLIVVLVVEQLGQRHALHHQQAIGLVYPLFFALAIVLISIYGRDIHLDMDAVLLGQVVLSPLNRITVFGHSLPRAYLDMGGCFLVNSVFMMVFFKELKVSSFDSTWSQLAGFLSPFLFYGLMTLTAVTTVASFDVVGAILVISFLIAPGASAYLVVKKLKQMLLLASGIAIFNSCLGYFLGVYWNVSLAGMTAFIGGVTFCLIYLVKQWQARQLVKKRNNE</sequence>
<gene>
    <name evidence="10" type="ORF">HMPREF9708_01499</name>
</gene>